<organism evidence="6 7">
    <name type="scientific">Dendryphion nanum</name>
    <dbReference type="NCBI Taxonomy" id="256645"/>
    <lineage>
        <taxon>Eukaryota</taxon>
        <taxon>Fungi</taxon>
        <taxon>Dikarya</taxon>
        <taxon>Ascomycota</taxon>
        <taxon>Pezizomycotina</taxon>
        <taxon>Dothideomycetes</taxon>
        <taxon>Pleosporomycetidae</taxon>
        <taxon>Pleosporales</taxon>
        <taxon>Torulaceae</taxon>
        <taxon>Dendryphion</taxon>
    </lineage>
</organism>
<proteinExistence type="inferred from homology"/>
<gene>
    <name evidence="6" type="ORF">B0J11DRAFT_530185</name>
</gene>
<dbReference type="GO" id="GO:0003723">
    <property type="term" value="F:RNA binding"/>
    <property type="evidence" value="ECO:0007669"/>
    <property type="project" value="InterPro"/>
</dbReference>
<dbReference type="SUPFAM" id="SSF55895">
    <property type="entry name" value="Ribonuclease Rh-like"/>
    <property type="match status" value="1"/>
</dbReference>
<dbReference type="FunFam" id="3.90.730.10:FF:000020">
    <property type="entry name" value="Uncharacterized protein"/>
    <property type="match status" value="1"/>
</dbReference>
<dbReference type="Gene3D" id="3.90.730.10">
    <property type="entry name" value="Ribonuclease T2-like"/>
    <property type="match status" value="1"/>
</dbReference>
<dbReference type="GO" id="GO:0006401">
    <property type="term" value="P:RNA catabolic process"/>
    <property type="evidence" value="ECO:0007669"/>
    <property type="project" value="TreeGrafter"/>
</dbReference>
<reference evidence="6" key="1">
    <citation type="journal article" date="2021" name="Nat. Commun.">
        <title>Genetic determinants of endophytism in the Arabidopsis root mycobiome.</title>
        <authorList>
            <person name="Mesny F."/>
            <person name="Miyauchi S."/>
            <person name="Thiergart T."/>
            <person name="Pickel B."/>
            <person name="Atanasova L."/>
            <person name="Karlsson M."/>
            <person name="Huettel B."/>
            <person name="Barry K.W."/>
            <person name="Haridas S."/>
            <person name="Chen C."/>
            <person name="Bauer D."/>
            <person name="Andreopoulos W."/>
            <person name="Pangilinan J."/>
            <person name="LaButti K."/>
            <person name="Riley R."/>
            <person name="Lipzen A."/>
            <person name="Clum A."/>
            <person name="Drula E."/>
            <person name="Henrissat B."/>
            <person name="Kohler A."/>
            <person name="Grigoriev I.V."/>
            <person name="Martin F.M."/>
            <person name="Hacquard S."/>
        </authorList>
    </citation>
    <scope>NUCLEOTIDE SEQUENCE</scope>
    <source>
        <strain evidence="6">MPI-CAGE-CH-0243</strain>
    </source>
</reference>
<dbReference type="InterPro" id="IPR001568">
    <property type="entry name" value="RNase_T2-like"/>
</dbReference>
<keyword evidence="3" id="KW-0540">Nuclease</keyword>
<sequence>MRSVQLNVVGALFFGGVFAQLYPDQTSLNHTCAIQKPLLSCPPRSPSTVDSCCVETFGGLVLTTQFWSTYTGGESSGQYLPTDVWTLHGLWPDFCNGSYTQYCDLNRQYDPIPSPNTTNGLPNGTVVPVYNGSNIGTFLEPFGRYDLLEYMNTYWIAQNQDNPGFWAHEFSKHATCFSTFETQCYGPKYQQHEEVVDFFETAIKYYKRVPTFEWLEDAGITPSNSTQYTYADVRDTLTDRFGSVPFIGCSGPRFNATEKGRGSADNGYTKLSEVWYYEHVFGRPQDVNTVPVDASPTYLTNCAKSVGAIWYHERTNGSEKVPTVPY</sequence>
<dbReference type="AlphaFoldDB" id="A0A9P9ILV5"/>
<dbReference type="InterPro" id="IPR036430">
    <property type="entry name" value="RNase_T2-like_sf"/>
</dbReference>
<evidence type="ECO:0000313" key="6">
    <source>
        <dbReference type="EMBL" id="KAH7123905.1"/>
    </source>
</evidence>
<protein>
    <recommendedName>
        <fullName evidence="2">ribonuclease T2</fullName>
        <ecNumber evidence="2">4.6.1.19</ecNumber>
    </recommendedName>
</protein>
<evidence type="ECO:0000256" key="1">
    <source>
        <dbReference type="ARBA" id="ARBA00007469"/>
    </source>
</evidence>
<evidence type="ECO:0000256" key="5">
    <source>
        <dbReference type="SAM" id="SignalP"/>
    </source>
</evidence>
<dbReference type="InterPro" id="IPR018188">
    <property type="entry name" value="RNase_T2_His_AS_1"/>
</dbReference>
<evidence type="ECO:0000256" key="2">
    <source>
        <dbReference type="ARBA" id="ARBA00012571"/>
    </source>
</evidence>
<evidence type="ECO:0000313" key="7">
    <source>
        <dbReference type="Proteomes" id="UP000700596"/>
    </source>
</evidence>
<dbReference type="Pfam" id="PF00445">
    <property type="entry name" value="Ribonuclease_T2"/>
    <property type="match status" value="1"/>
</dbReference>
<keyword evidence="7" id="KW-1185">Reference proteome</keyword>
<dbReference type="PANTHER" id="PTHR11240:SF17">
    <property type="entry name" value="RIBONUCLEASE T2"/>
    <property type="match status" value="1"/>
</dbReference>
<dbReference type="PANTHER" id="PTHR11240">
    <property type="entry name" value="RIBONUCLEASE T2"/>
    <property type="match status" value="1"/>
</dbReference>
<dbReference type="GO" id="GO:0005576">
    <property type="term" value="C:extracellular region"/>
    <property type="evidence" value="ECO:0007669"/>
    <property type="project" value="TreeGrafter"/>
</dbReference>
<dbReference type="Proteomes" id="UP000700596">
    <property type="component" value="Unassembled WGS sequence"/>
</dbReference>
<dbReference type="PROSITE" id="PS00531">
    <property type="entry name" value="RNASE_T2_2"/>
    <property type="match status" value="1"/>
</dbReference>
<feature type="chain" id="PRO_5040408382" description="ribonuclease T2" evidence="5">
    <location>
        <begin position="20"/>
        <end position="326"/>
    </location>
</feature>
<keyword evidence="5" id="KW-0732">Signal</keyword>
<evidence type="ECO:0000256" key="4">
    <source>
        <dbReference type="RuleBase" id="RU004328"/>
    </source>
</evidence>
<dbReference type="PROSITE" id="PS00530">
    <property type="entry name" value="RNASE_T2_1"/>
    <property type="match status" value="1"/>
</dbReference>
<dbReference type="GO" id="GO:0033897">
    <property type="term" value="F:ribonuclease T2 activity"/>
    <property type="evidence" value="ECO:0007669"/>
    <property type="project" value="UniProtKB-EC"/>
</dbReference>
<keyword evidence="3" id="KW-0255">Endonuclease</keyword>
<name>A0A9P9ILV5_9PLEO</name>
<feature type="signal peptide" evidence="5">
    <location>
        <begin position="1"/>
        <end position="19"/>
    </location>
</feature>
<evidence type="ECO:0000256" key="3">
    <source>
        <dbReference type="ARBA" id="ARBA00022759"/>
    </source>
</evidence>
<comment type="caution">
    <text evidence="6">The sequence shown here is derived from an EMBL/GenBank/DDBJ whole genome shotgun (WGS) entry which is preliminary data.</text>
</comment>
<dbReference type="EC" id="4.6.1.19" evidence="2"/>
<keyword evidence="3" id="KW-0378">Hydrolase</keyword>
<dbReference type="InterPro" id="IPR033130">
    <property type="entry name" value="RNase_T2_His_AS_2"/>
</dbReference>
<accession>A0A9P9ILV5</accession>
<dbReference type="EMBL" id="JAGMWT010000008">
    <property type="protein sequence ID" value="KAH7123905.1"/>
    <property type="molecule type" value="Genomic_DNA"/>
</dbReference>
<dbReference type="OrthoDB" id="435754at2759"/>
<comment type="similarity">
    <text evidence="1 4">Belongs to the RNase T2 family.</text>
</comment>